<dbReference type="VEuPathDB" id="VectorBase:ISCW022340"/>
<dbReference type="PaxDb" id="6945-B7QBE8"/>
<keyword evidence="7 9" id="KW-1133">Transmembrane helix</keyword>
<feature type="transmembrane region" description="Helical" evidence="9">
    <location>
        <begin position="150"/>
        <end position="171"/>
    </location>
</feature>
<dbReference type="EMBL" id="ABJB010402327">
    <property type="status" value="NOT_ANNOTATED_CDS"/>
    <property type="molecule type" value="Genomic_DNA"/>
</dbReference>
<keyword evidence="3 9" id="KW-0812">Transmembrane</keyword>
<keyword evidence="11" id="KW-0378">Hydrolase</keyword>
<keyword evidence="2" id="KW-0813">Transport</keyword>
<gene>
    <name evidence="11" type="ORF">IscW_ISCW022340</name>
</gene>
<protein>
    <submittedName>
        <fullName evidence="11 12">ABC transporter, putative</fullName>
        <ecNumber evidence="11">3.6.3.44</ecNumber>
    </submittedName>
</protein>
<evidence type="ECO:0000256" key="3">
    <source>
        <dbReference type="ARBA" id="ARBA00022692"/>
    </source>
</evidence>
<dbReference type="GO" id="GO:0005524">
    <property type="term" value="F:ATP binding"/>
    <property type="evidence" value="ECO:0007669"/>
    <property type="project" value="UniProtKB-KW"/>
</dbReference>
<dbReference type="InterPro" id="IPR036640">
    <property type="entry name" value="ABC1_TM_sf"/>
</dbReference>
<evidence type="ECO:0000313" key="11">
    <source>
        <dbReference type="EMBL" id="EEC16170.1"/>
    </source>
</evidence>
<evidence type="ECO:0000256" key="9">
    <source>
        <dbReference type="SAM" id="Phobius"/>
    </source>
</evidence>
<dbReference type="EMBL" id="ABJB010839171">
    <property type="status" value="NOT_ANNOTATED_CDS"/>
    <property type="molecule type" value="Genomic_DNA"/>
</dbReference>
<dbReference type="GO" id="GO:0140359">
    <property type="term" value="F:ABC-type transporter activity"/>
    <property type="evidence" value="ECO:0007669"/>
    <property type="project" value="InterPro"/>
</dbReference>
<evidence type="ECO:0000256" key="4">
    <source>
        <dbReference type="ARBA" id="ARBA00022737"/>
    </source>
</evidence>
<dbReference type="EMBL" id="DS901144">
    <property type="protein sequence ID" value="EEC16170.1"/>
    <property type="molecule type" value="Genomic_DNA"/>
</dbReference>
<dbReference type="SUPFAM" id="SSF90123">
    <property type="entry name" value="ABC transporter transmembrane region"/>
    <property type="match status" value="1"/>
</dbReference>
<feature type="domain" description="ABC transmembrane type-1" evidence="10">
    <location>
        <begin position="1"/>
        <end position="187"/>
    </location>
</feature>
<dbReference type="Proteomes" id="UP000001555">
    <property type="component" value="Unassembled WGS sequence"/>
</dbReference>
<sequence>MLSHVLSSPVSFFDSTPRGRMLNRFSLDLDAIDSRSYLSIKTCAQNVLLAMSRLSVIATQSPIILGVGGLGLVILVLGMRLIVRAANEARFVEGASSSRVLQHVTETVDSLSTIRSYGMVERFCGCFCRLVDANMVARNAFVCCQRVGRALVGAVGFAVVFSTLLLALFTANSSASGVGLALSSSLS</sequence>
<keyword evidence="8 9" id="KW-0472">Membrane</keyword>
<dbReference type="Gene3D" id="1.20.1560.10">
    <property type="entry name" value="ABC transporter type 1, transmembrane domain"/>
    <property type="match status" value="1"/>
</dbReference>
<reference evidence="12" key="2">
    <citation type="submission" date="2020-05" db="UniProtKB">
        <authorList>
            <consortium name="EnsemblMetazoa"/>
        </authorList>
    </citation>
    <scope>IDENTIFICATION</scope>
    <source>
        <strain evidence="12">wikel</strain>
    </source>
</reference>
<evidence type="ECO:0000259" key="10">
    <source>
        <dbReference type="PROSITE" id="PS50929"/>
    </source>
</evidence>
<accession>B7QBE8</accession>
<keyword evidence="4" id="KW-0677">Repeat</keyword>
<keyword evidence="5" id="KW-0547">Nucleotide-binding</keyword>
<dbReference type="Pfam" id="PF00664">
    <property type="entry name" value="ABC_membrane"/>
    <property type="match status" value="1"/>
</dbReference>
<keyword evidence="13" id="KW-1185">Reference proteome</keyword>
<dbReference type="InterPro" id="IPR050173">
    <property type="entry name" value="ABC_transporter_C-like"/>
</dbReference>
<evidence type="ECO:0000313" key="12">
    <source>
        <dbReference type="EnsemblMetazoa" id="ISCW022340-PA"/>
    </source>
</evidence>
<dbReference type="EMBL" id="ABJB010574470">
    <property type="status" value="NOT_ANNOTATED_CDS"/>
    <property type="molecule type" value="Genomic_DNA"/>
</dbReference>
<dbReference type="EMBL" id="ABJB011014277">
    <property type="status" value="NOT_ANNOTATED_CDS"/>
    <property type="molecule type" value="Genomic_DNA"/>
</dbReference>
<comment type="subcellular location">
    <subcellularLocation>
        <location evidence="1">Endomembrane system</location>
        <topology evidence="1">Multi-pass membrane protein</topology>
    </subcellularLocation>
</comment>
<dbReference type="InterPro" id="IPR011527">
    <property type="entry name" value="ABC1_TM_dom"/>
</dbReference>
<organism>
    <name type="scientific">Ixodes scapularis</name>
    <name type="common">Black-legged tick</name>
    <name type="synonym">Deer tick</name>
    <dbReference type="NCBI Taxonomy" id="6945"/>
    <lineage>
        <taxon>Eukaryota</taxon>
        <taxon>Metazoa</taxon>
        <taxon>Ecdysozoa</taxon>
        <taxon>Arthropoda</taxon>
        <taxon>Chelicerata</taxon>
        <taxon>Arachnida</taxon>
        <taxon>Acari</taxon>
        <taxon>Parasitiformes</taxon>
        <taxon>Ixodida</taxon>
        <taxon>Ixodoidea</taxon>
        <taxon>Ixodidae</taxon>
        <taxon>Ixodinae</taxon>
        <taxon>Ixodes</taxon>
    </lineage>
</organism>
<dbReference type="FunFam" id="1.20.1560.10:FF:000434">
    <property type="entry name" value="ABC transporter, putative"/>
    <property type="match status" value="1"/>
</dbReference>
<feature type="non-terminal residue" evidence="11">
    <location>
        <position position="187"/>
    </location>
</feature>
<proteinExistence type="predicted"/>
<feature type="transmembrane region" description="Helical" evidence="9">
    <location>
        <begin position="63"/>
        <end position="83"/>
    </location>
</feature>
<evidence type="ECO:0000256" key="2">
    <source>
        <dbReference type="ARBA" id="ARBA00022448"/>
    </source>
</evidence>
<evidence type="ECO:0000256" key="7">
    <source>
        <dbReference type="ARBA" id="ARBA00022989"/>
    </source>
</evidence>
<dbReference type="VEuPathDB" id="VectorBase:ISCI022340"/>
<dbReference type="EnsemblMetazoa" id="ISCW022340-RA">
    <property type="protein sequence ID" value="ISCW022340-PA"/>
    <property type="gene ID" value="ISCW022340"/>
</dbReference>
<dbReference type="PANTHER" id="PTHR24223:SF443">
    <property type="entry name" value="MULTIDRUG-RESISTANCE LIKE PROTEIN 1, ISOFORM I"/>
    <property type="match status" value="1"/>
</dbReference>
<reference evidence="11 13" key="1">
    <citation type="submission" date="2008-03" db="EMBL/GenBank/DDBJ databases">
        <title>Annotation of Ixodes scapularis.</title>
        <authorList>
            <consortium name="Ixodes scapularis Genome Project Consortium"/>
            <person name="Caler E."/>
            <person name="Hannick L.I."/>
            <person name="Bidwell S."/>
            <person name="Joardar V."/>
            <person name="Thiagarajan M."/>
            <person name="Amedeo P."/>
            <person name="Galinsky K.J."/>
            <person name="Schobel S."/>
            <person name="Inman J."/>
            <person name="Hostetler J."/>
            <person name="Miller J."/>
            <person name="Hammond M."/>
            <person name="Megy K."/>
            <person name="Lawson D."/>
            <person name="Kodira C."/>
            <person name="Sutton G."/>
            <person name="Meyer J."/>
            <person name="Hill C.A."/>
            <person name="Birren B."/>
            <person name="Nene V."/>
            <person name="Collins F."/>
            <person name="Alarcon-Chaidez F."/>
            <person name="Wikel S."/>
            <person name="Strausberg R."/>
        </authorList>
    </citation>
    <scope>NUCLEOTIDE SEQUENCE [LARGE SCALE GENOMIC DNA]</scope>
    <source>
        <strain evidence="13">Wikel</strain>
        <strain evidence="11">Wikel colony</strain>
    </source>
</reference>
<dbReference type="GO" id="GO:0012505">
    <property type="term" value="C:endomembrane system"/>
    <property type="evidence" value="ECO:0007669"/>
    <property type="project" value="UniProtKB-SubCell"/>
</dbReference>
<dbReference type="EMBL" id="ABJB010637095">
    <property type="status" value="NOT_ANNOTATED_CDS"/>
    <property type="molecule type" value="Genomic_DNA"/>
</dbReference>
<evidence type="ECO:0000256" key="5">
    <source>
        <dbReference type="ARBA" id="ARBA00022741"/>
    </source>
</evidence>
<dbReference type="GO" id="GO:0016787">
    <property type="term" value="F:hydrolase activity"/>
    <property type="evidence" value="ECO:0007669"/>
    <property type="project" value="UniProtKB-KW"/>
</dbReference>
<dbReference type="EC" id="3.6.3.44" evidence="11"/>
<evidence type="ECO:0000256" key="6">
    <source>
        <dbReference type="ARBA" id="ARBA00022840"/>
    </source>
</evidence>
<name>B7QBE8_IXOSC</name>
<dbReference type="HOGENOM" id="CLU_1451108_0_0_1"/>
<evidence type="ECO:0000256" key="8">
    <source>
        <dbReference type="ARBA" id="ARBA00023136"/>
    </source>
</evidence>
<evidence type="ECO:0000313" key="13">
    <source>
        <dbReference type="Proteomes" id="UP000001555"/>
    </source>
</evidence>
<evidence type="ECO:0000256" key="1">
    <source>
        <dbReference type="ARBA" id="ARBA00004127"/>
    </source>
</evidence>
<dbReference type="GO" id="GO:0016020">
    <property type="term" value="C:membrane"/>
    <property type="evidence" value="ECO:0007669"/>
    <property type="project" value="InterPro"/>
</dbReference>
<keyword evidence="6" id="KW-0067">ATP-binding</keyword>
<dbReference type="PROSITE" id="PS50929">
    <property type="entry name" value="ABC_TM1F"/>
    <property type="match status" value="1"/>
</dbReference>
<dbReference type="PANTHER" id="PTHR24223">
    <property type="entry name" value="ATP-BINDING CASSETTE SUB-FAMILY C"/>
    <property type="match status" value="1"/>
</dbReference>
<dbReference type="AlphaFoldDB" id="B7QBE8"/>